<dbReference type="InterPro" id="IPR007527">
    <property type="entry name" value="Znf_SWIM"/>
</dbReference>
<evidence type="ECO:0000256" key="4">
    <source>
        <dbReference type="PROSITE-ProRule" id="PRU00325"/>
    </source>
</evidence>
<proteinExistence type="predicted"/>
<organism evidence="7 8">
    <name type="scientific">Spinacia oleracea</name>
    <name type="common">Spinach</name>
    <dbReference type="NCBI Taxonomy" id="3562"/>
    <lineage>
        <taxon>Eukaryota</taxon>
        <taxon>Viridiplantae</taxon>
        <taxon>Streptophyta</taxon>
        <taxon>Embryophyta</taxon>
        <taxon>Tracheophyta</taxon>
        <taxon>Spermatophyta</taxon>
        <taxon>Magnoliopsida</taxon>
        <taxon>eudicotyledons</taxon>
        <taxon>Gunneridae</taxon>
        <taxon>Pentapetalae</taxon>
        <taxon>Caryophyllales</taxon>
        <taxon>Chenopodiaceae</taxon>
        <taxon>Chenopodioideae</taxon>
        <taxon>Anserineae</taxon>
        <taxon>Spinacia</taxon>
    </lineage>
</organism>
<evidence type="ECO:0000256" key="2">
    <source>
        <dbReference type="ARBA" id="ARBA00022771"/>
    </source>
</evidence>
<protein>
    <submittedName>
        <fullName evidence="8">Protein FAR1-RELATED SEQUENCE 5-like</fullName>
    </submittedName>
</protein>
<keyword evidence="3" id="KW-0862">Zinc</keyword>
<dbReference type="SMART" id="SM00575">
    <property type="entry name" value="ZnF_PMZ"/>
    <property type="match status" value="1"/>
</dbReference>
<dbReference type="Proteomes" id="UP000813463">
    <property type="component" value="Chromosome 4"/>
</dbReference>
<dbReference type="InterPro" id="IPR018289">
    <property type="entry name" value="MULE_transposase_dom"/>
</dbReference>
<dbReference type="Pfam" id="PF04434">
    <property type="entry name" value="SWIM"/>
    <property type="match status" value="1"/>
</dbReference>
<dbReference type="InterPro" id="IPR004330">
    <property type="entry name" value="FAR1_DNA_bnd_dom"/>
</dbReference>
<dbReference type="GeneID" id="110779276"/>
<dbReference type="PANTHER" id="PTHR47718:SF18">
    <property type="entry name" value="PROTEIN FAR1-RELATED SEQUENCE 5-LIKE"/>
    <property type="match status" value="1"/>
</dbReference>
<feature type="domain" description="SWIM-type" evidence="6">
    <location>
        <begin position="620"/>
        <end position="656"/>
    </location>
</feature>
<name>A0ABM3RSB6_SPIOL</name>
<evidence type="ECO:0000313" key="8">
    <source>
        <dbReference type="RefSeq" id="XP_056698500.1"/>
    </source>
</evidence>
<dbReference type="Pfam" id="PF03101">
    <property type="entry name" value="FAR1"/>
    <property type="match status" value="1"/>
</dbReference>
<dbReference type="InterPro" id="IPR006564">
    <property type="entry name" value="Znf_PMZ"/>
</dbReference>
<reference evidence="8" key="2">
    <citation type="submission" date="2025-08" db="UniProtKB">
        <authorList>
            <consortium name="RefSeq"/>
        </authorList>
    </citation>
    <scope>IDENTIFICATION</scope>
    <source>
        <tissue evidence="8">Leaf</tissue>
    </source>
</reference>
<gene>
    <name evidence="8" type="primary">LOC110779276</name>
</gene>
<evidence type="ECO:0000256" key="3">
    <source>
        <dbReference type="ARBA" id="ARBA00022833"/>
    </source>
</evidence>
<feature type="signal peptide" evidence="5">
    <location>
        <begin position="1"/>
        <end position="18"/>
    </location>
</feature>
<evidence type="ECO:0000256" key="5">
    <source>
        <dbReference type="SAM" id="SignalP"/>
    </source>
</evidence>
<keyword evidence="1" id="KW-0479">Metal-binding</keyword>
<keyword evidence="5" id="KW-0732">Signal</keyword>
<evidence type="ECO:0000313" key="7">
    <source>
        <dbReference type="Proteomes" id="UP000813463"/>
    </source>
</evidence>
<keyword evidence="2 4" id="KW-0863">Zinc-finger</keyword>
<keyword evidence="7" id="KW-1185">Reference proteome</keyword>
<dbReference type="Pfam" id="PF10551">
    <property type="entry name" value="MULE"/>
    <property type="match status" value="1"/>
</dbReference>
<feature type="chain" id="PRO_5046884846" evidence="5">
    <location>
        <begin position="19"/>
        <end position="801"/>
    </location>
</feature>
<dbReference type="RefSeq" id="XP_056698500.1">
    <property type="nucleotide sequence ID" value="XM_056842522.1"/>
</dbReference>
<evidence type="ECO:0000256" key="1">
    <source>
        <dbReference type="ARBA" id="ARBA00022723"/>
    </source>
</evidence>
<dbReference type="PROSITE" id="PS50966">
    <property type="entry name" value="ZF_SWIM"/>
    <property type="match status" value="1"/>
</dbReference>
<dbReference type="PANTHER" id="PTHR47718">
    <property type="entry name" value="OS01G0519700 PROTEIN"/>
    <property type="match status" value="1"/>
</dbReference>
<reference evidence="7" key="1">
    <citation type="journal article" date="2021" name="Nat. Commun.">
        <title>Genomic analyses provide insights into spinach domestication and the genetic basis of agronomic traits.</title>
        <authorList>
            <person name="Cai X."/>
            <person name="Sun X."/>
            <person name="Xu C."/>
            <person name="Sun H."/>
            <person name="Wang X."/>
            <person name="Ge C."/>
            <person name="Zhang Z."/>
            <person name="Wang Q."/>
            <person name="Fei Z."/>
            <person name="Jiao C."/>
            <person name="Wang Q."/>
        </authorList>
    </citation>
    <scope>NUCLEOTIDE SEQUENCE [LARGE SCALE GENOMIC DNA]</scope>
    <source>
        <strain evidence="7">cv. Varoflay</strain>
    </source>
</reference>
<evidence type="ECO:0000259" key="6">
    <source>
        <dbReference type="PROSITE" id="PS50966"/>
    </source>
</evidence>
<sequence length="801" mass="92324">MVSEVLLCVLLLQGMGGGEVGTAALVWLGFLGSVGLLGSCTCSVCSMVQVRSASCVQFVYYRFIMAEECTLDTSPRLLPRSPRPETQLTPSGTKEWFPCCPEEEKPYVGKIFPTLEDGINFYKDYAKICHFVMRLSSTTMIAGQIVSLKHCLCNKAGFKEVRNNKQEGKTRESGTRQRRTKVTRTGCKAKCVLKYYAEDRTYRVLVFHKGHNHCLASPMSFQYMKSSRKMTLMQKNFIVNNARVNIGPVKSFRMYKEQVGGYGNIGATLQDFKNFHRDMKEYIKDQDGKMLIENFLMKRDVFEGFYFDYELDDEYHICRLFWGDAIYRKNYRLFGDMVSFDATYDTNKYSMDFVPFTGVDHHRSCITFGVGFIGRETAESFEWLLRTFLQVMGNYEPTCIITDQDPAMKAAIKQVFKDTEHRLCMWHIMGKVSEKITPEFRQDKVFFEELNGCVWNMDNEPAEFEAEWRSIIGKYNLESNEWFNYMFSIRKKWIPAYFRDLFLGGIMRTTSRSESENSFFCNFTNPHVTLVEFFMRFESAMDSQRHRQEKLNYDSKHSLPQLKTPLPLERHASKVYTHTIFYMFQREITISCFYCGIIGITKEHDTKSVVVKDSARSKNYIVLFNAQNDVITCSCKFFERLGILCRHSVCVLNSRDIKELPSSYVLGRWTKDAQQKPIFGMDDNLLEECRQVNCKKKLLCEIWSEIYNCVALSERNEEDLVNLAEILKGFSKTVLERNSSETQLTKVQEMEIFVGPSAASDLNILNPKQSSNKGTVFRSNTACDGATTLANNAILSSGPFG</sequence>
<accession>A0ABM3RSB6</accession>